<name>A0A0A2IUV9_PENEN</name>
<protein>
    <submittedName>
        <fullName evidence="2">Uncharacterized protein</fullName>
    </submittedName>
</protein>
<dbReference type="PhylomeDB" id="A0A0A2IUV9"/>
<dbReference type="OrthoDB" id="6612291at2759"/>
<dbReference type="STRING" id="27334.A0A0A2IUV9"/>
<evidence type="ECO:0000313" key="2">
    <source>
        <dbReference type="EMBL" id="KGO58216.1"/>
    </source>
</evidence>
<dbReference type="GeneID" id="27679417"/>
<feature type="region of interest" description="Disordered" evidence="1">
    <location>
        <begin position="23"/>
        <end position="55"/>
    </location>
</feature>
<evidence type="ECO:0000313" key="3">
    <source>
        <dbReference type="Proteomes" id="UP000030143"/>
    </source>
</evidence>
<comment type="caution">
    <text evidence="2">The sequence shown here is derived from an EMBL/GenBank/DDBJ whole genome shotgun (WGS) entry which is preliminary data.</text>
</comment>
<dbReference type="EMBL" id="JQFZ01000121">
    <property type="protein sequence ID" value="KGO58216.1"/>
    <property type="molecule type" value="Genomic_DNA"/>
</dbReference>
<gene>
    <name evidence="2" type="ORF">PEX2_067260</name>
</gene>
<dbReference type="HOGENOM" id="CLU_006359_0_0_1"/>
<keyword evidence="3" id="KW-1185">Reference proteome</keyword>
<sequence length="868" mass="99601">MSTYQNLDDAICLLALISDCPTGREESTQETEAREDDKELQSYANDEKFDDLEDPTMLGTDPGHEQYRVELKNQFLDRLAETLARFKTDPKSKTSNDAKHVSAAMMVCYEYEERVKIFCAKNEGLEKEDDDFLASWKLCMESIARKGYASDEDTFAMFNLVADHQWPRITTYLKSLKRVFQSNINSASVKSMPKLSLLAQQVSIMPSLRSREWEEDNGFLFAIPLHYSAPANRSAPADELTNAKSNTTCTGETLSNIQGSVSELFEKIRRLCQPNTTSEDETSLLKEVMSHMFDLWREPRARFMLKTALRREFIQQKEREALLFLGRVCYAAYIYVEIAKVSRSFQSIEIVSVSHTESQGRGRTQRRHKKTQRHTAGDEYANILAVIKALGLTFNPSWKFYLAKNAARFPGLRKSKGDKEFHHAETQLLAYFEYSMSPDDRNQSHKYIGCSRRCCWLCYALLRAHEYFGVRGTHETLLYRWNVPIPSTTGSGSLPTQLDLAMERLLMELKVSLQTLFNSPGRKNVDLKAQSSHALSSTGAIWQREPEYHNTSYRGFQHLMMMPTAFDNGLLIAPIHDKPGLYQSGSFDIPNHDGQYLYQGWAIQELENVFSIETLLRDFNNIPNIGDPEWVRFGFCYCTSRTQMELLAKAYIQLTAHASLSEIATAWKSNTLLDIMKAKGIGISALVSEGIYPRQPSPETIGIYRFMSEVSHGLSGCPSCSCKNARCKFHSKDEPLLCKQSEVDYGFHSINTYERWRLLNFYSDLFANPKFNPQKMQEATRHPDVHALETYIESLIPEFRRITWNEHMTDGMFPKINSRLKFQGGYPSCECFIHKIPVSEGVECNVNIEIDWLRAQYEERSREQITQS</sequence>
<feature type="compositionally biased region" description="Basic and acidic residues" evidence="1">
    <location>
        <begin position="23"/>
        <end position="40"/>
    </location>
</feature>
<dbReference type="Proteomes" id="UP000030143">
    <property type="component" value="Unassembled WGS sequence"/>
</dbReference>
<evidence type="ECO:0000256" key="1">
    <source>
        <dbReference type="SAM" id="MobiDB-lite"/>
    </source>
</evidence>
<reference evidence="2 3" key="1">
    <citation type="journal article" date="2015" name="Mol. Plant Microbe Interact.">
        <title>Genome, transcriptome, and functional analyses of Penicillium expansum provide new insights into secondary metabolism and pathogenicity.</title>
        <authorList>
            <person name="Ballester A.R."/>
            <person name="Marcet-Houben M."/>
            <person name="Levin E."/>
            <person name="Sela N."/>
            <person name="Selma-Lazaro C."/>
            <person name="Carmona L."/>
            <person name="Wisniewski M."/>
            <person name="Droby S."/>
            <person name="Gonzalez-Candelas L."/>
            <person name="Gabaldon T."/>
        </authorList>
    </citation>
    <scope>NUCLEOTIDE SEQUENCE [LARGE SCALE GENOMIC DNA]</scope>
    <source>
        <strain evidence="2 3">MD-8</strain>
    </source>
</reference>
<proteinExistence type="predicted"/>
<accession>A0A0A2IUV9</accession>
<dbReference type="RefSeq" id="XP_016599710.1">
    <property type="nucleotide sequence ID" value="XM_016743997.1"/>
</dbReference>
<dbReference type="InterPro" id="IPR027796">
    <property type="entry name" value="OTT_1508_deam-like"/>
</dbReference>
<dbReference type="AlphaFoldDB" id="A0A0A2IUV9"/>
<organism evidence="2 3">
    <name type="scientific">Penicillium expansum</name>
    <name type="common">Blue mold rot fungus</name>
    <dbReference type="NCBI Taxonomy" id="27334"/>
    <lineage>
        <taxon>Eukaryota</taxon>
        <taxon>Fungi</taxon>
        <taxon>Dikarya</taxon>
        <taxon>Ascomycota</taxon>
        <taxon>Pezizomycotina</taxon>
        <taxon>Eurotiomycetes</taxon>
        <taxon>Eurotiomycetidae</taxon>
        <taxon>Eurotiales</taxon>
        <taxon>Aspergillaceae</taxon>
        <taxon>Penicillium</taxon>
    </lineage>
</organism>
<dbReference type="VEuPathDB" id="FungiDB:PEXP_098550"/>
<dbReference type="Pfam" id="PF14441">
    <property type="entry name" value="OTT_1508_deam"/>
    <property type="match status" value="1"/>
</dbReference>